<evidence type="ECO:0000313" key="2">
    <source>
        <dbReference type="Proteomes" id="UP001497535"/>
    </source>
</evidence>
<reference evidence="1" key="1">
    <citation type="submission" date="2023-11" db="EMBL/GenBank/DDBJ databases">
        <authorList>
            <person name="Poullet M."/>
        </authorList>
    </citation>
    <scope>NUCLEOTIDE SEQUENCE</scope>
    <source>
        <strain evidence="1">E1834</strain>
    </source>
</reference>
<accession>A0ACB0ZV97</accession>
<protein>
    <submittedName>
        <fullName evidence="1">Uncharacterized protein</fullName>
    </submittedName>
</protein>
<gene>
    <name evidence="1" type="ORF">MENTE1834_LOCUS30129</name>
</gene>
<proteinExistence type="predicted"/>
<dbReference type="EMBL" id="CAVMJV010000048">
    <property type="protein sequence ID" value="CAK5082826.1"/>
    <property type="molecule type" value="Genomic_DNA"/>
</dbReference>
<sequence>MYIHFIFRFYKKIENNLKEKILNTLRIQEEELEEIVSNVCGIDKDHVQFEHPEEWNLQISKTILDDDFHLADMKFIGVEENDFKYLNLANDEWFDFKKAALDLFNLNKLTFTEVHTIISSLHQILKKKETTIKIKELKEQLQNVKTIYWKAKSEIEKLKIIKNAQQKLIVKKELSRIESSIKLKTKLNECLLSVYVLKFVVLQENRENDLLEEEGDEKEVENDKNKGESGKVLNEKFFLNFKNKCENTEKIEKMMKSKKLNLENLIEKINEYENKLKEKIKNLEKKNDLIVILNKNNSEFENKMEEKIKEYVDRLMSKLLFLIDNYEKIQRKKEKEIGESSQRGIEESVIINETINTSSLSAILYCLTNKFLEIFNEDGVVNMDILLQNISNTNLMEYGLEMSEKLGKKRVDKMYYKHVLDIYSGIYLKFKTKEDFENELKNNSNNYCYIDKNILDFERTEEWAVNYYDEIGMQKDGFRLAYLEGIDINENKMITTKQKVEIFEEILNNSKLHKVTFTEAHKLIESKIKSKILTETIQSELEHPTEIESLGNTENTNQQEKQLKNYSEIIKSELDKVKFLFKY</sequence>
<name>A0ACB0ZV97_MELEN</name>
<evidence type="ECO:0000313" key="1">
    <source>
        <dbReference type="EMBL" id="CAK5082826.1"/>
    </source>
</evidence>
<dbReference type="Proteomes" id="UP001497535">
    <property type="component" value="Unassembled WGS sequence"/>
</dbReference>
<comment type="caution">
    <text evidence="1">The sequence shown here is derived from an EMBL/GenBank/DDBJ whole genome shotgun (WGS) entry which is preliminary data.</text>
</comment>
<keyword evidence="2" id="KW-1185">Reference proteome</keyword>
<organism evidence="1 2">
    <name type="scientific">Meloidogyne enterolobii</name>
    <name type="common">Root-knot nematode worm</name>
    <name type="synonym">Meloidogyne mayaguensis</name>
    <dbReference type="NCBI Taxonomy" id="390850"/>
    <lineage>
        <taxon>Eukaryota</taxon>
        <taxon>Metazoa</taxon>
        <taxon>Ecdysozoa</taxon>
        <taxon>Nematoda</taxon>
        <taxon>Chromadorea</taxon>
        <taxon>Rhabditida</taxon>
        <taxon>Tylenchina</taxon>
        <taxon>Tylenchomorpha</taxon>
        <taxon>Tylenchoidea</taxon>
        <taxon>Meloidogynidae</taxon>
        <taxon>Meloidogyninae</taxon>
        <taxon>Meloidogyne</taxon>
    </lineage>
</organism>